<gene>
    <name evidence="2" type="ORF">MTR67_006900</name>
</gene>
<dbReference type="Proteomes" id="UP001234989">
    <property type="component" value="Chromosome 2"/>
</dbReference>
<protein>
    <submittedName>
        <fullName evidence="2">Uncharacterized protein</fullName>
    </submittedName>
</protein>
<organism evidence="2 3">
    <name type="scientific">Solanum verrucosum</name>
    <dbReference type="NCBI Taxonomy" id="315347"/>
    <lineage>
        <taxon>Eukaryota</taxon>
        <taxon>Viridiplantae</taxon>
        <taxon>Streptophyta</taxon>
        <taxon>Embryophyta</taxon>
        <taxon>Tracheophyta</taxon>
        <taxon>Spermatophyta</taxon>
        <taxon>Magnoliopsida</taxon>
        <taxon>eudicotyledons</taxon>
        <taxon>Gunneridae</taxon>
        <taxon>Pentapetalae</taxon>
        <taxon>asterids</taxon>
        <taxon>lamiids</taxon>
        <taxon>Solanales</taxon>
        <taxon>Solanaceae</taxon>
        <taxon>Solanoideae</taxon>
        <taxon>Solaneae</taxon>
        <taxon>Solanum</taxon>
    </lineage>
</organism>
<proteinExistence type="predicted"/>
<feature type="region of interest" description="Disordered" evidence="1">
    <location>
        <begin position="20"/>
        <end position="47"/>
    </location>
</feature>
<sequence length="119" mass="13251">MDRRWDHSSWIVVPQTLSLTPNDTCQDGPSDIATTRSNSRKNDEANVDQEALQQALVNPMDENVTNVEFRSAFQVLAQTVTAQTNREVVAPVNPNVDTSTSRVSDFTRMNPPEVYGSKV</sequence>
<accession>A0AAF0Q2A2</accession>
<evidence type="ECO:0000256" key="1">
    <source>
        <dbReference type="SAM" id="MobiDB-lite"/>
    </source>
</evidence>
<name>A0AAF0Q2A2_SOLVR</name>
<evidence type="ECO:0000313" key="2">
    <source>
        <dbReference type="EMBL" id="WMV13515.1"/>
    </source>
</evidence>
<reference evidence="2" key="1">
    <citation type="submission" date="2023-08" db="EMBL/GenBank/DDBJ databases">
        <title>A de novo genome assembly of Solanum verrucosum Schlechtendal, a Mexican diploid species geographically isolated from the other diploid A-genome species in potato relatives.</title>
        <authorList>
            <person name="Hosaka K."/>
        </authorList>
    </citation>
    <scope>NUCLEOTIDE SEQUENCE</scope>
    <source>
        <tissue evidence="2">Young leaves</tissue>
    </source>
</reference>
<feature type="compositionally biased region" description="Polar residues" evidence="1">
    <location>
        <begin position="20"/>
        <end position="37"/>
    </location>
</feature>
<dbReference type="EMBL" id="CP133613">
    <property type="protein sequence ID" value="WMV13515.1"/>
    <property type="molecule type" value="Genomic_DNA"/>
</dbReference>
<feature type="region of interest" description="Disordered" evidence="1">
    <location>
        <begin position="91"/>
        <end position="119"/>
    </location>
</feature>
<feature type="compositionally biased region" description="Polar residues" evidence="1">
    <location>
        <begin position="95"/>
        <end position="104"/>
    </location>
</feature>
<evidence type="ECO:0000313" key="3">
    <source>
        <dbReference type="Proteomes" id="UP001234989"/>
    </source>
</evidence>
<dbReference type="AlphaFoldDB" id="A0AAF0Q2A2"/>
<keyword evidence="3" id="KW-1185">Reference proteome</keyword>